<proteinExistence type="inferred from homology"/>
<name>A0A4Q0PHC5_9FLAO</name>
<dbReference type="Pfam" id="PF01464">
    <property type="entry name" value="SLT"/>
    <property type="match status" value="1"/>
</dbReference>
<dbReference type="InterPro" id="IPR000189">
    <property type="entry name" value="Transglyc_AS"/>
</dbReference>
<dbReference type="InterPro" id="IPR018392">
    <property type="entry name" value="LysM"/>
</dbReference>
<dbReference type="Pfam" id="PF01476">
    <property type="entry name" value="LysM"/>
    <property type="match status" value="2"/>
</dbReference>
<comment type="similarity">
    <text evidence="1">Belongs to the transglycosylase Slt family.</text>
</comment>
<dbReference type="SMART" id="SM00257">
    <property type="entry name" value="LysM"/>
    <property type="match status" value="2"/>
</dbReference>
<dbReference type="EMBL" id="QOVK01000001">
    <property type="protein sequence ID" value="RXG26422.1"/>
    <property type="molecule type" value="Genomic_DNA"/>
</dbReference>
<dbReference type="CDD" id="cd16894">
    <property type="entry name" value="MltD-like"/>
    <property type="match status" value="1"/>
</dbReference>
<evidence type="ECO:0000256" key="2">
    <source>
        <dbReference type="SAM" id="SignalP"/>
    </source>
</evidence>
<sequence length="536" mass="61394">MKKRYRLGCALMLMTAVSLNAQKKSSNLETYEVSRTLPVVDTIELKEKLLLREQEIARSNTARKKQPFLYKEVEWDSTLQNLNDRKYAAKIDRLWMEELTNGSLYDSITALVDDTEYEDVDYPELTTKVLKERLAELDARTPFNVEYNPSLENVIKGYLKRHKPTLERLMGLSQFYFPGFEETLDKHNMPLELKYLAIVESALRPRAKSRVGATGMWQFMFNTGKLYGLDVSSYVDERMDPILSTEAAAQYLSKLYEIFDDWDLALASYNSGPGNVSKAIRRSGGRTNYWNIRHHLPRETAGYIPAFLATMYIFEYADEHGYHPAQPDVNYFETDTIRVKETITLQQVSAYTGVSLDEIQFLNPAYKLDVIPYLEDKEYYLRLPITAIGPFVANEENIYNTAKKELERDEKTLPQYLEVPSSVTYRVRSGDYLGKIASRYGVGVSQIKRWNNLRSNNLRIGQRLSLYPNKPVATSSSKGSSKSVTSSGEKKYVVQRGDSLWKIARKFPGVSAENLKVWNDISGTKLKPGMTLVIAN</sequence>
<dbReference type="SUPFAM" id="SSF53955">
    <property type="entry name" value="Lysozyme-like"/>
    <property type="match status" value="1"/>
</dbReference>
<dbReference type="PROSITE" id="PS51782">
    <property type="entry name" value="LYSM"/>
    <property type="match status" value="2"/>
</dbReference>
<feature type="signal peptide" evidence="2">
    <location>
        <begin position="1"/>
        <end position="21"/>
    </location>
</feature>
<dbReference type="RefSeq" id="WP_128764081.1">
    <property type="nucleotide sequence ID" value="NZ_JBHUOO010000003.1"/>
</dbReference>
<dbReference type="OrthoDB" id="9815002at2"/>
<dbReference type="AlphaFoldDB" id="A0A4Q0PHC5"/>
<feature type="chain" id="PRO_5020877759" evidence="2">
    <location>
        <begin position="22"/>
        <end position="536"/>
    </location>
</feature>
<feature type="domain" description="LysM" evidence="3">
    <location>
        <begin position="490"/>
        <end position="534"/>
    </location>
</feature>
<dbReference type="PANTHER" id="PTHR33734">
    <property type="entry name" value="LYSM DOMAIN-CONTAINING GPI-ANCHORED PROTEIN 2"/>
    <property type="match status" value="1"/>
</dbReference>
<dbReference type="PANTHER" id="PTHR33734:SF22">
    <property type="entry name" value="MEMBRANE-BOUND LYTIC MUREIN TRANSGLYCOSYLASE D"/>
    <property type="match status" value="1"/>
</dbReference>
<dbReference type="GO" id="GO:0016020">
    <property type="term" value="C:membrane"/>
    <property type="evidence" value="ECO:0007669"/>
    <property type="project" value="InterPro"/>
</dbReference>
<dbReference type="InterPro" id="IPR036779">
    <property type="entry name" value="LysM_dom_sf"/>
</dbReference>
<dbReference type="GO" id="GO:0000270">
    <property type="term" value="P:peptidoglycan metabolic process"/>
    <property type="evidence" value="ECO:0007669"/>
    <property type="project" value="InterPro"/>
</dbReference>
<dbReference type="GO" id="GO:0008932">
    <property type="term" value="F:lytic endotransglycosylase activity"/>
    <property type="evidence" value="ECO:0007669"/>
    <property type="project" value="TreeGrafter"/>
</dbReference>
<comment type="caution">
    <text evidence="4">The sequence shown here is derived from an EMBL/GenBank/DDBJ whole genome shotgun (WGS) entry which is preliminary data.</text>
</comment>
<dbReference type="InterPro" id="IPR008258">
    <property type="entry name" value="Transglycosylase_SLT_dom_1"/>
</dbReference>
<evidence type="ECO:0000313" key="5">
    <source>
        <dbReference type="Proteomes" id="UP000289859"/>
    </source>
</evidence>
<accession>A0A4Q0PHC5</accession>
<evidence type="ECO:0000313" key="4">
    <source>
        <dbReference type="EMBL" id="RXG26422.1"/>
    </source>
</evidence>
<dbReference type="Gene3D" id="1.10.530.10">
    <property type="match status" value="1"/>
</dbReference>
<dbReference type="Gene3D" id="3.10.350.10">
    <property type="entry name" value="LysM domain"/>
    <property type="match status" value="2"/>
</dbReference>
<organism evidence="4 5">
    <name type="scientific">Leeuwenhoekiella polynyae</name>
    <dbReference type="NCBI Taxonomy" id="1550906"/>
    <lineage>
        <taxon>Bacteria</taxon>
        <taxon>Pseudomonadati</taxon>
        <taxon>Bacteroidota</taxon>
        <taxon>Flavobacteriia</taxon>
        <taxon>Flavobacteriales</taxon>
        <taxon>Flavobacteriaceae</taxon>
        <taxon>Leeuwenhoekiella</taxon>
    </lineage>
</organism>
<reference evidence="4 5" key="1">
    <citation type="submission" date="2018-07" db="EMBL/GenBank/DDBJ databases">
        <title>Leeuwenhoekiella genomics.</title>
        <authorList>
            <person name="Tahon G."/>
            <person name="Willems A."/>
        </authorList>
    </citation>
    <scope>NUCLEOTIDE SEQUENCE [LARGE SCALE GENOMIC DNA]</scope>
    <source>
        <strain evidence="4 5">LMG 29608</strain>
    </source>
</reference>
<protein>
    <submittedName>
        <fullName evidence="4">Membrane-bound lytic murein transglycosylase D</fullName>
    </submittedName>
</protein>
<evidence type="ECO:0000256" key="1">
    <source>
        <dbReference type="ARBA" id="ARBA00007734"/>
    </source>
</evidence>
<dbReference type="Proteomes" id="UP000289859">
    <property type="component" value="Unassembled WGS sequence"/>
</dbReference>
<dbReference type="CDD" id="cd00118">
    <property type="entry name" value="LysM"/>
    <property type="match status" value="2"/>
</dbReference>
<dbReference type="InterPro" id="IPR023346">
    <property type="entry name" value="Lysozyme-like_dom_sf"/>
</dbReference>
<feature type="domain" description="LysM" evidence="3">
    <location>
        <begin position="423"/>
        <end position="466"/>
    </location>
</feature>
<gene>
    <name evidence="4" type="ORF">DSM02_417</name>
</gene>
<dbReference type="SUPFAM" id="SSF54106">
    <property type="entry name" value="LysM domain"/>
    <property type="match status" value="2"/>
</dbReference>
<keyword evidence="5" id="KW-1185">Reference proteome</keyword>
<evidence type="ECO:0000259" key="3">
    <source>
        <dbReference type="PROSITE" id="PS51782"/>
    </source>
</evidence>
<dbReference type="PROSITE" id="PS00922">
    <property type="entry name" value="TRANSGLYCOSYLASE"/>
    <property type="match status" value="1"/>
</dbReference>
<keyword evidence="2" id="KW-0732">Signal</keyword>